<organism evidence="7 8">
    <name type="scientific">Emticicia aquatilis</name>
    <dbReference type="NCBI Taxonomy" id="1537369"/>
    <lineage>
        <taxon>Bacteria</taxon>
        <taxon>Pseudomonadati</taxon>
        <taxon>Bacteroidota</taxon>
        <taxon>Cytophagia</taxon>
        <taxon>Cytophagales</taxon>
        <taxon>Leadbetterellaceae</taxon>
        <taxon>Emticicia</taxon>
    </lineage>
</organism>
<evidence type="ECO:0000256" key="2">
    <source>
        <dbReference type="ARBA" id="ARBA00022748"/>
    </source>
</evidence>
<keyword evidence="3" id="KW-1015">Disulfide bond</keyword>
<keyword evidence="5" id="KW-0732">Signal</keyword>
<evidence type="ECO:0000313" key="7">
    <source>
        <dbReference type="EMBL" id="GGD82083.1"/>
    </source>
</evidence>
<dbReference type="PANTHER" id="PTHR42852">
    <property type="entry name" value="THIOL:DISULFIDE INTERCHANGE PROTEIN DSBE"/>
    <property type="match status" value="1"/>
</dbReference>
<dbReference type="InterPro" id="IPR036249">
    <property type="entry name" value="Thioredoxin-like_sf"/>
</dbReference>
<evidence type="ECO:0000256" key="5">
    <source>
        <dbReference type="SAM" id="SignalP"/>
    </source>
</evidence>
<keyword evidence="4" id="KW-0676">Redox-active center</keyword>
<reference evidence="7" key="1">
    <citation type="journal article" date="2014" name="Int. J. Syst. Evol. Microbiol.">
        <title>Complete genome sequence of Corynebacterium casei LMG S-19264T (=DSM 44701T), isolated from a smear-ripened cheese.</title>
        <authorList>
            <consortium name="US DOE Joint Genome Institute (JGI-PGF)"/>
            <person name="Walter F."/>
            <person name="Albersmeier A."/>
            <person name="Kalinowski J."/>
            <person name="Ruckert C."/>
        </authorList>
    </citation>
    <scope>NUCLEOTIDE SEQUENCE</scope>
    <source>
        <strain evidence="7">CGMCC 1.15958</strain>
    </source>
</reference>
<dbReference type="GO" id="GO:0016491">
    <property type="term" value="F:oxidoreductase activity"/>
    <property type="evidence" value="ECO:0007669"/>
    <property type="project" value="InterPro"/>
</dbReference>
<evidence type="ECO:0000256" key="1">
    <source>
        <dbReference type="ARBA" id="ARBA00004196"/>
    </source>
</evidence>
<feature type="domain" description="Thioredoxin" evidence="6">
    <location>
        <begin position="31"/>
        <end position="175"/>
    </location>
</feature>
<keyword evidence="8" id="KW-1185">Reference proteome</keyword>
<dbReference type="PROSITE" id="PS51352">
    <property type="entry name" value="THIOREDOXIN_2"/>
    <property type="match status" value="1"/>
</dbReference>
<dbReference type="EMBL" id="BMKK01000019">
    <property type="protein sequence ID" value="GGD82083.1"/>
    <property type="molecule type" value="Genomic_DNA"/>
</dbReference>
<keyword evidence="2" id="KW-0201">Cytochrome c-type biogenesis</keyword>
<sequence>MSKYLILFLLSLLSFKTFAQEENPYEAYKVKWIGKPAPDFKYKDISGKEFFLSDLKGKVVLMNCWFINCSGCRIEYPGLQNLKNRLEKQHKADQIVLLSLALDSKEQLQEYLKKMPLNFFHMADAGEITQGIYGALGFPTNLIIDKNGIIRHIKLGGSPQSADDIEYEMLQLLKK</sequence>
<dbReference type="GO" id="GO:0030313">
    <property type="term" value="C:cell envelope"/>
    <property type="evidence" value="ECO:0007669"/>
    <property type="project" value="UniProtKB-SubCell"/>
</dbReference>
<name>A0A916Z8W9_9BACT</name>
<dbReference type="SUPFAM" id="SSF52833">
    <property type="entry name" value="Thioredoxin-like"/>
    <property type="match status" value="1"/>
</dbReference>
<dbReference type="Pfam" id="PF00578">
    <property type="entry name" value="AhpC-TSA"/>
    <property type="match status" value="1"/>
</dbReference>
<protein>
    <submittedName>
        <fullName evidence="7">Thiol-disulfide oxidoreductase ResA</fullName>
    </submittedName>
</protein>
<dbReference type="CDD" id="cd02966">
    <property type="entry name" value="TlpA_like_family"/>
    <property type="match status" value="1"/>
</dbReference>
<feature type="signal peptide" evidence="5">
    <location>
        <begin position="1"/>
        <end position="19"/>
    </location>
</feature>
<evidence type="ECO:0000256" key="3">
    <source>
        <dbReference type="ARBA" id="ARBA00023157"/>
    </source>
</evidence>
<dbReference type="PANTHER" id="PTHR42852:SF6">
    <property type="entry name" value="THIOL:DISULFIDE INTERCHANGE PROTEIN DSBE"/>
    <property type="match status" value="1"/>
</dbReference>
<reference evidence="7" key="2">
    <citation type="submission" date="2020-09" db="EMBL/GenBank/DDBJ databases">
        <authorList>
            <person name="Sun Q."/>
            <person name="Zhou Y."/>
        </authorList>
    </citation>
    <scope>NUCLEOTIDE SEQUENCE</scope>
    <source>
        <strain evidence="7">CGMCC 1.15958</strain>
    </source>
</reference>
<dbReference type="AlphaFoldDB" id="A0A916Z8W9"/>
<dbReference type="InterPro" id="IPR013766">
    <property type="entry name" value="Thioredoxin_domain"/>
</dbReference>
<gene>
    <name evidence="7" type="ORF">GCM10011514_52680</name>
</gene>
<evidence type="ECO:0000313" key="8">
    <source>
        <dbReference type="Proteomes" id="UP000609064"/>
    </source>
</evidence>
<dbReference type="GO" id="GO:0016209">
    <property type="term" value="F:antioxidant activity"/>
    <property type="evidence" value="ECO:0007669"/>
    <property type="project" value="InterPro"/>
</dbReference>
<dbReference type="GO" id="GO:0017004">
    <property type="term" value="P:cytochrome complex assembly"/>
    <property type="evidence" value="ECO:0007669"/>
    <property type="project" value="UniProtKB-KW"/>
</dbReference>
<proteinExistence type="predicted"/>
<dbReference type="Gene3D" id="3.40.30.10">
    <property type="entry name" value="Glutaredoxin"/>
    <property type="match status" value="1"/>
</dbReference>
<evidence type="ECO:0000256" key="4">
    <source>
        <dbReference type="ARBA" id="ARBA00023284"/>
    </source>
</evidence>
<accession>A0A916Z8W9</accession>
<dbReference type="Proteomes" id="UP000609064">
    <property type="component" value="Unassembled WGS sequence"/>
</dbReference>
<evidence type="ECO:0000259" key="6">
    <source>
        <dbReference type="PROSITE" id="PS51352"/>
    </source>
</evidence>
<comment type="subcellular location">
    <subcellularLocation>
        <location evidence="1">Cell envelope</location>
    </subcellularLocation>
</comment>
<comment type="caution">
    <text evidence="7">The sequence shown here is derived from an EMBL/GenBank/DDBJ whole genome shotgun (WGS) entry which is preliminary data.</text>
</comment>
<dbReference type="RefSeq" id="WP_188771211.1">
    <property type="nucleotide sequence ID" value="NZ_BMKK01000019.1"/>
</dbReference>
<dbReference type="InterPro" id="IPR000866">
    <property type="entry name" value="AhpC/TSA"/>
</dbReference>
<dbReference type="InterPro" id="IPR050553">
    <property type="entry name" value="Thioredoxin_ResA/DsbE_sf"/>
</dbReference>
<feature type="chain" id="PRO_5037391109" evidence="5">
    <location>
        <begin position="20"/>
        <end position="175"/>
    </location>
</feature>